<keyword evidence="4" id="KW-1185">Reference proteome</keyword>
<dbReference type="SUPFAM" id="SSF51126">
    <property type="entry name" value="Pectin lyase-like"/>
    <property type="match status" value="1"/>
</dbReference>
<keyword evidence="1" id="KW-0732">Signal</keyword>
<accession>A0AAW9RNM3</accession>
<dbReference type="Pfam" id="PF13229">
    <property type="entry name" value="Beta_helix"/>
    <property type="match status" value="1"/>
</dbReference>
<evidence type="ECO:0000259" key="2">
    <source>
        <dbReference type="Pfam" id="PF13229"/>
    </source>
</evidence>
<dbReference type="SMART" id="SM00710">
    <property type="entry name" value="PbH1"/>
    <property type="match status" value="7"/>
</dbReference>
<dbReference type="EMBL" id="JAZHOG010000017">
    <property type="protein sequence ID" value="MEJ8569673.1"/>
    <property type="molecule type" value="Genomic_DNA"/>
</dbReference>
<protein>
    <submittedName>
        <fullName evidence="3">Right-handed parallel beta-helix repeat-containing protein</fullName>
    </submittedName>
</protein>
<reference evidence="3 4" key="1">
    <citation type="submission" date="2024-02" db="EMBL/GenBank/DDBJ databases">
        <title>A novel Wenzhouxiangellaceae bacterium, isolated from coastal sediments.</title>
        <authorList>
            <person name="Du Z.-J."/>
            <person name="Ye Y.-Q."/>
            <person name="Zhang X.-Y."/>
        </authorList>
    </citation>
    <scope>NUCLEOTIDE SEQUENCE [LARGE SCALE GENOMIC DNA]</scope>
    <source>
        <strain evidence="3 4">CH-27</strain>
    </source>
</reference>
<evidence type="ECO:0000256" key="1">
    <source>
        <dbReference type="SAM" id="SignalP"/>
    </source>
</evidence>
<dbReference type="InterPro" id="IPR039448">
    <property type="entry name" value="Beta_helix"/>
</dbReference>
<sequence>MEYIRKSTLRNLGTSSLVIGLAATCSALMFSHGAYAATINVPGDHPTVQAAIDAAMSGDTVVVAAGTFTENLVIDVPITLQGAQAGVDGCAARGAGESIIDSTGSQLELKSGSAGAVIDGFTFSGGGNAILSSGGPIDNVQIRNNRILAFTGSGIFLNDSGNDITVHQNLVDGASSAGGGIVHLDQDNFDGFHLTDNCIVNAGNGTGFFVDGTRNIGVSGARSPAIVGNLFDSNAVGANIGRLAIEFASISQNTFSNNAYDGLQGGPADSTISENSFTSNGRSGLALTGFGGGGDPARGAQDNSIIQNCFTDNVSEGIFFSSSQSAGTISTNIVNGNNITGNTTGVFYGGTETIDATGNWWGDASGPGGDGPGSGDTVDGMSGAGSIDFSGFLAVFAENTPCTPASPTFTGVGFEAPMDNGPVSVKKNRVLPLKCLILDDQGSPVTDIVAAPVLQVVFTPVVGPAVDVTGDALTAGKGSEGNEFELAGSNWQFNLKTKNFTASGTYEVSAVSGDANEYIIDPGCHGSFVIN</sequence>
<dbReference type="InterPro" id="IPR006626">
    <property type="entry name" value="PbH1"/>
</dbReference>
<proteinExistence type="predicted"/>
<comment type="caution">
    <text evidence="3">The sequence shown here is derived from an EMBL/GenBank/DDBJ whole genome shotgun (WGS) entry which is preliminary data.</text>
</comment>
<name>A0AAW9RNM3_9GAMM</name>
<feature type="signal peptide" evidence="1">
    <location>
        <begin position="1"/>
        <end position="36"/>
    </location>
</feature>
<feature type="chain" id="PRO_5043645476" evidence="1">
    <location>
        <begin position="37"/>
        <end position="531"/>
    </location>
</feature>
<organism evidence="3 4">
    <name type="scientific">Elongatibacter sediminis</name>
    <dbReference type="NCBI Taxonomy" id="3119006"/>
    <lineage>
        <taxon>Bacteria</taxon>
        <taxon>Pseudomonadati</taxon>
        <taxon>Pseudomonadota</taxon>
        <taxon>Gammaproteobacteria</taxon>
        <taxon>Chromatiales</taxon>
        <taxon>Wenzhouxiangellaceae</taxon>
        <taxon>Elongatibacter</taxon>
    </lineage>
</organism>
<evidence type="ECO:0000313" key="4">
    <source>
        <dbReference type="Proteomes" id="UP001359886"/>
    </source>
</evidence>
<dbReference type="InterPro" id="IPR011050">
    <property type="entry name" value="Pectin_lyase_fold/virulence"/>
</dbReference>
<gene>
    <name evidence="3" type="ORF">V3330_18740</name>
</gene>
<evidence type="ECO:0000313" key="3">
    <source>
        <dbReference type="EMBL" id="MEJ8569673.1"/>
    </source>
</evidence>
<dbReference type="AlphaFoldDB" id="A0AAW9RNM3"/>
<dbReference type="InterPro" id="IPR012334">
    <property type="entry name" value="Pectin_lyas_fold"/>
</dbReference>
<dbReference type="RefSeq" id="WP_354697000.1">
    <property type="nucleotide sequence ID" value="NZ_JAZHOG010000017.1"/>
</dbReference>
<feature type="domain" description="Right handed beta helix" evidence="2">
    <location>
        <begin position="196"/>
        <end position="359"/>
    </location>
</feature>
<dbReference type="Gene3D" id="2.160.20.10">
    <property type="entry name" value="Single-stranded right-handed beta-helix, Pectin lyase-like"/>
    <property type="match status" value="1"/>
</dbReference>
<dbReference type="Proteomes" id="UP001359886">
    <property type="component" value="Unassembled WGS sequence"/>
</dbReference>